<dbReference type="Proteomes" id="UP000811282">
    <property type="component" value="Unassembled WGS sequence"/>
</dbReference>
<reference evidence="13 14" key="1">
    <citation type="journal article" date="2021" name="Genome Biol. Evol.">
        <title>The evolution of interdependence in a four-way mealybug symbiosis.</title>
        <authorList>
            <person name="Garber A.I."/>
            <person name="Kupper M."/>
            <person name="Laetsch D.R."/>
            <person name="Weldon S.R."/>
            <person name="Ladinsky M.S."/>
            <person name="Bjorkman P.J."/>
            <person name="McCutcheon J.P."/>
        </authorList>
    </citation>
    <scope>NUCLEOTIDE SEQUENCE [LARGE SCALE GENOMIC DNA]</scope>
    <source>
        <strain evidence="13">SOD</strain>
    </source>
</reference>
<keyword evidence="9 11" id="KW-0234">DNA repair</keyword>
<comment type="function">
    <text evidence="11">A helicase/nuclease that prepares dsDNA breaks (DSB) for recombinational DNA repair. Binds to DSBs and unwinds DNA via a highly rapid and processive ATP-dependent bidirectional helicase activity. Unwinds dsDNA until it encounters a Chi (crossover hotspot instigator) sequence from the 3' direction. Cuts ssDNA a few nucleotides 3' to the Chi site. The properties and activities of the enzyme are changed at Chi. The Chi-altered holoenzyme produces a long 3'-ssDNA overhang and facilitates RecA-binding to the ssDNA for homologous DNA recombination and repair. Holoenzyme degrades any linearized DNA that is unable to undergo homologous recombination. In the holoenzyme this subunit has ssDNA-dependent ATPase and 5'-3' helicase activity. When added to pre-assembled RecBC greatly stimulates nuclease activity and augments holoenzyme processivity. Negatively regulates the RecA-loading ability of RecBCD.</text>
</comment>
<organism evidence="13 14">
    <name type="scientific">Candidatus Sodalis endolongispinus</name>
    <dbReference type="NCBI Taxonomy" id="2812662"/>
    <lineage>
        <taxon>Bacteria</taxon>
        <taxon>Pseudomonadati</taxon>
        <taxon>Pseudomonadota</taxon>
        <taxon>Gammaproteobacteria</taxon>
        <taxon>Enterobacterales</taxon>
        <taxon>Bruguierivoracaceae</taxon>
        <taxon>Sodalis</taxon>
    </lineage>
</organism>
<dbReference type="EC" id="5.6.2.3" evidence="11"/>
<dbReference type="CDD" id="cd18809">
    <property type="entry name" value="SF1_C_RecD"/>
    <property type="match status" value="1"/>
</dbReference>
<dbReference type="InterPro" id="IPR027785">
    <property type="entry name" value="UvrD-like_helicase_C"/>
</dbReference>
<keyword evidence="1 11" id="KW-0540">Nuclease</keyword>
<comment type="similarity">
    <text evidence="11">Belongs to the RecD family.</text>
</comment>
<gene>
    <name evidence="11 13" type="primary">recD</name>
    <name evidence="13" type="ORF">JZM24_08125</name>
</gene>
<evidence type="ECO:0000259" key="12">
    <source>
        <dbReference type="SMART" id="SM00382"/>
    </source>
</evidence>
<evidence type="ECO:0000256" key="8">
    <source>
        <dbReference type="ARBA" id="ARBA00023125"/>
    </source>
</evidence>
<evidence type="ECO:0000256" key="7">
    <source>
        <dbReference type="ARBA" id="ARBA00022840"/>
    </source>
</evidence>
<evidence type="ECO:0000256" key="3">
    <source>
        <dbReference type="ARBA" id="ARBA00022763"/>
    </source>
</evidence>
<keyword evidence="8 11" id="KW-0238">DNA-binding</keyword>
<dbReference type="CDD" id="cd17933">
    <property type="entry name" value="DEXSc_RecD-like"/>
    <property type="match status" value="1"/>
</dbReference>
<protein>
    <recommendedName>
        <fullName evidence="11">RecBCD enzyme subunit RecD</fullName>
        <ecNumber evidence="11">5.6.2.3</ecNumber>
    </recommendedName>
    <alternativeName>
        <fullName evidence="11">DNA 5'-3' helicase subunit RecD</fullName>
    </alternativeName>
    <alternativeName>
        <fullName evidence="11">Exonuclease V subunit RecD</fullName>
        <shortName evidence="11">ExoV subunit RecD</shortName>
    </alternativeName>
    <alternativeName>
        <fullName evidence="11">Helicase/nuclease RecBCD subunit RecD</fullName>
    </alternativeName>
</protein>
<comment type="subunit">
    <text evidence="11">Heterotrimer of RecB, RecC and RecD. All subunits contribute to DNA-binding.</text>
</comment>
<dbReference type="Pfam" id="PF13538">
    <property type="entry name" value="UvrD_C_2"/>
    <property type="match status" value="1"/>
</dbReference>
<dbReference type="PANTHER" id="PTHR43788:SF6">
    <property type="entry name" value="DNA HELICASE B"/>
    <property type="match status" value="1"/>
</dbReference>
<comment type="miscellaneous">
    <text evidence="11">In the RecBCD complex, RecB has a slow 3'-5' helicase, an exonuclease activity and loads RecA onto ssDNA, RecD has a fast 5'-3' helicase activity, while RecC stimulates the ATPase and processivity of the RecB helicase and contributes to recognition of the Chi site.</text>
</comment>
<keyword evidence="14" id="KW-1185">Reference proteome</keyword>
<comment type="catalytic activity">
    <reaction evidence="11">
        <text>ATP + H2O = ADP + phosphate + H(+)</text>
        <dbReference type="Rhea" id="RHEA:13065"/>
        <dbReference type="ChEBI" id="CHEBI:15377"/>
        <dbReference type="ChEBI" id="CHEBI:15378"/>
        <dbReference type="ChEBI" id="CHEBI:30616"/>
        <dbReference type="ChEBI" id="CHEBI:43474"/>
        <dbReference type="ChEBI" id="CHEBI:456216"/>
        <dbReference type="EC" id="5.6.2.3"/>
    </reaction>
</comment>
<evidence type="ECO:0000256" key="2">
    <source>
        <dbReference type="ARBA" id="ARBA00022741"/>
    </source>
</evidence>
<sequence>MEAILAEAQRLRLWRPLDVQFALMLATPAEPALMLASAWLSADAGAGHTCLPLALLTPERLFDGRMPPLAQQAWLQAGRPSQKDWQQRLLASPAVSDGSRPTPLVLDNQRLYLQRMWRDECAVAQFFNRARPPVNGDEASIAAVLARYFPGDAAVIDWQKIAAAVAITHPVALISGGPGTGKTSTVAKLLAALLQLSDGRRLRMLMAAPTGKAAARLSESLGLALQRLRLDEEQKQRLPREAITLHRLLWAQPNSQRMRYHRGNPLHVDILIIDEASMVDLPMMANVIAALPPQARVIFLGDRCQLSSVEAGAVLGDICQFDEAGYSPARRAQLSRLTGFTLPAGGDGNGYGVADSLCLLRKSYRFDEGSGIGRLANAINAGDGKGALALLQAGTAADVDYTPLREAADYQRLLDDCVNGYLDYLQRVRDQDAPPAILDAFNRFRLLCALREGPFGVAGLNDRIEQALSRAGLLTLANVGRGYAGRPVMIVRNAPSLGLYNGDIGILLQEGEQTLRVHFSLPDGGVKAVPLSRLPEHETAFAMTVHKSQGSEFQHTALVLPNQIVPVLTRELLYTAVTRARARLSLYATNEVVQYAIATRTQRRSGLIDRLAAGAAAPAYTHDVR</sequence>
<keyword evidence="7 11" id="KW-0067">ATP-binding</keyword>
<evidence type="ECO:0000256" key="1">
    <source>
        <dbReference type="ARBA" id="ARBA00022722"/>
    </source>
</evidence>
<dbReference type="SMART" id="SM00382">
    <property type="entry name" value="AAA"/>
    <property type="match status" value="1"/>
</dbReference>
<dbReference type="InterPro" id="IPR003593">
    <property type="entry name" value="AAA+_ATPase"/>
</dbReference>
<dbReference type="InterPro" id="IPR027417">
    <property type="entry name" value="P-loop_NTPase"/>
</dbReference>
<feature type="domain" description="AAA+ ATPase" evidence="12">
    <location>
        <begin position="168"/>
        <end position="325"/>
    </location>
</feature>
<dbReference type="SUPFAM" id="SSF52540">
    <property type="entry name" value="P-loop containing nucleoside triphosphate hydrolases"/>
    <property type="match status" value="2"/>
</dbReference>
<evidence type="ECO:0000256" key="10">
    <source>
        <dbReference type="ARBA" id="ARBA00023235"/>
    </source>
</evidence>
<evidence type="ECO:0000313" key="14">
    <source>
        <dbReference type="Proteomes" id="UP000811282"/>
    </source>
</evidence>
<keyword evidence="4 11" id="KW-0378">Hydrolase</keyword>
<evidence type="ECO:0000256" key="4">
    <source>
        <dbReference type="ARBA" id="ARBA00022801"/>
    </source>
</evidence>
<keyword evidence="3 11" id="KW-0227">DNA damage</keyword>
<evidence type="ECO:0000256" key="6">
    <source>
        <dbReference type="ARBA" id="ARBA00022839"/>
    </source>
</evidence>
<name>A0ABS5YAQ2_9GAMM</name>
<dbReference type="PANTHER" id="PTHR43788">
    <property type="entry name" value="DNA2/NAM7 HELICASE FAMILY MEMBER"/>
    <property type="match status" value="1"/>
</dbReference>
<dbReference type="RefSeq" id="WP_215670059.1">
    <property type="nucleotide sequence ID" value="NZ_JAFJYC010000001.1"/>
</dbReference>
<evidence type="ECO:0000256" key="5">
    <source>
        <dbReference type="ARBA" id="ARBA00022806"/>
    </source>
</evidence>
<comment type="caution">
    <text evidence="13">The sequence shown here is derived from an EMBL/GenBank/DDBJ whole genome shotgun (WGS) entry which is preliminary data.</text>
</comment>
<keyword evidence="5 11" id="KW-0347">Helicase</keyword>
<dbReference type="InterPro" id="IPR050534">
    <property type="entry name" value="Coronavir_polyprotein_1ab"/>
</dbReference>
<keyword evidence="6 11" id="KW-0269">Exonuclease</keyword>
<keyword evidence="2 11" id="KW-0547">Nucleotide-binding</keyword>
<dbReference type="Gene3D" id="3.40.50.300">
    <property type="entry name" value="P-loop containing nucleotide triphosphate hydrolases"/>
    <property type="match status" value="3"/>
</dbReference>
<dbReference type="HAMAP" id="MF_01487">
    <property type="entry name" value="RecD"/>
    <property type="match status" value="1"/>
</dbReference>
<dbReference type="EMBL" id="JAFJYC010000001">
    <property type="protein sequence ID" value="MBT9432098.1"/>
    <property type="molecule type" value="Genomic_DNA"/>
</dbReference>
<keyword evidence="10 11" id="KW-0413">Isomerase</keyword>
<feature type="binding site" evidence="11">
    <location>
        <begin position="176"/>
        <end position="183"/>
    </location>
    <ligand>
        <name>ATP</name>
        <dbReference type="ChEBI" id="CHEBI:30616"/>
    </ligand>
</feature>
<proteinExistence type="inferred from homology"/>
<dbReference type="InterPro" id="IPR006344">
    <property type="entry name" value="RecD"/>
</dbReference>
<evidence type="ECO:0000313" key="13">
    <source>
        <dbReference type="EMBL" id="MBT9432098.1"/>
    </source>
</evidence>
<dbReference type="Pfam" id="PF13245">
    <property type="entry name" value="AAA_19"/>
    <property type="match status" value="1"/>
</dbReference>
<dbReference type="InterPro" id="IPR049550">
    <property type="entry name" value="RecD_N"/>
</dbReference>
<dbReference type="Gene3D" id="1.10.10.1020">
    <property type="entry name" value="RecBCD complex, subunit RecD, N-terminal domain"/>
    <property type="match status" value="1"/>
</dbReference>
<dbReference type="NCBIfam" id="NF008127">
    <property type="entry name" value="PRK10875.1"/>
    <property type="match status" value="1"/>
</dbReference>
<dbReference type="InterPro" id="IPR041851">
    <property type="entry name" value="RecD_N_sf"/>
</dbReference>
<dbReference type="Pfam" id="PF21185">
    <property type="entry name" value="RecD_N"/>
    <property type="match status" value="1"/>
</dbReference>
<evidence type="ECO:0000256" key="11">
    <source>
        <dbReference type="HAMAP-Rule" id="MF_01487"/>
    </source>
</evidence>
<dbReference type="NCBIfam" id="TIGR01447">
    <property type="entry name" value="recD"/>
    <property type="match status" value="1"/>
</dbReference>
<accession>A0ABS5YAQ2</accession>
<evidence type="ECO:0000256" key="9">
    <source>
        <dbReference type="ARBA" id="ARBA00023204"/>
    </source>
</evidence>